<evidence type="ECO:0000313" key="3">
    <source>
        <dbReference type="Proteomes" id="UP000288168"/>
    </source>
</evidence>
<dbReference type="Proteomes" id="UP000288168">
    <property type="component" value="Unassembled WGS sequence"/>
</dbReference>
<evidence type="ECO:0000313" key="2">
    <source>
        <dbReference type="EMBL" id="RSL40292.1"/>
    </source>
</evidence>
<dbReference type="PANTHER" id="PTHR33112:SF10">
    <property type="entry name" value="TOL"/>
    <property type="match status" value="1"/>
</dbReference>
<dbReference type="EMBL" id="NKCI01000515">
    <property type="protein sequence ID" value="RSL40292.1"/>
    <property type="molecule type" value="Genomic_DNA"/>
</dbReference>
<comment type="caution">
    <text evidence="2">The sequence shown here is derived from an EMBL/GenBank/DDBJ whole genome shotgun (WGS) entry which is preliminary data.</text>
</comment>
<dbReference type="Pfam" id="PF06985">
    <property type="entry name" value="HET"/>
    <property type="match status" value="1"/>
</dbReference>
<accession>A0A428NHL8</accession>
<protein>
    <recommendedName>
        <fullName evidence="1">Heterokaryon incompatibility domain-containing protein</fullName>
    </recommendedName>
</protein>
<feature type="domain" description="Heterokaryon incompatibility" evidence="1">
    <location>
        <begin position="167"/>
        <end position="328"/>
    </location>
</feature>
<proteinExistence type="predicted"/>
<sequence length="933" mass="105429">MPFDPQCPLCVMFDYVFDYEFWGSLPPTTEISFSGSCDEAFITMQIYDDELSLTTFSVKSTQNGVDHGVDKDFTHNTSNPRSMWSLASRNRIISWLNDCTECHSNCNQKRNSDLRLPKRLIDVDPDGDISRHLTSEVKSEAEFEQLTLSIMPKVRILETSHLTNPRYLTLSHRWDPNPTILLTSEILSQFSQAIPTSLLDLPGSKTFREAIFVTRCLGYRYLWIDAICINQREKDDQGRDTKDELLSELAVMDQIYANGTCNISATGAQKAADGLFLDPLGPRMDEAINRMFSGYEQADKPTAISFCGDLGHFLNSAPLGTRGWVFQERLLSPRVIHFTNLQIYWECSTKQLSEHGHQTFYTARKHLEGIVRKADFAIPTKALSPVQDEMQIAWLEQWQVLTEKYSSLSLSHPEDRLPAISALARDFQVKRKLSPQDYYAGHWRPDLWFTLSWSVGDYQVGQNARYLAPSWSWVSVGCVIRAKLINPLPHMLFNVLDVSVSCENSDRFGKIKSGSIRLRCHLSQAVLDVKGPRWETDHCDLSVVGEQPLNSRRLRPRWDRPLRVALHRGIYRRVQSTDGFYHAHQSFRDRYLHGVTEKDTYAIVPTEVTTPHPDSQIAEATIKSIRDRDATLDLTWKGPHNSLPARGAHAILTRRGLPKSPVIIQGRGNFFDKLSEAVKKSKFLCVGQDFTTRLAHVRQEGDFVILEDDRAQIIRRSPVFDSQDPKTSGEVAILEALCKAKHVLGLQGAPPTAWPLRDVSVEFGLVKDGDGNKQPFREPGKSVEEDQSVYFEIKNSGKDRVYVSILDICLHHITLVNEDGTDVPAARTEIIGKDPGAKLKGIQVGWPPEVPRNKPIKVTAVLVLTKCQTDLKHLETGFPSRATSRKGEGTDLMEMVDQIVGGGDRPMSKIMAKVTNSGFGIWTYEYELVPKKE</sequence>
<gene>
    <name evidence="2" type="ORF">CEP54_016152</name>
</gene>
<dbReference type="AlphaFoldDB" id="A0A428NHL8"/>
<keyword evidence="3" id="KW-1185">Reference proteome</keyword>
<name>A0A428NHL8_9HYPO</name>
<reference evidence="2 3" key="1">
    <citation type="submission" date="2017-06" db="EMBL/GenBank/DDBJ databases">
        <title>Comparative genomic analysis of Ambrosia Fusariam Clade fungi.</title>
        <authorList>
            <person name="Stajich J.E."/>
            <person name="Carrillo J."/>
            <person name="Kijimoto T."/>
            <person name="Eskalen A."/>
            <person name="O'Donnell K."/>
            <person name="Kasson M."/>
        </authorList>
    </citation>
    <scope>NUCLEOTIDE SEQUENCE [LARGE SCALE GENOMIC DNA]</scope>
    <source>
        <strain evidence="2 3">NRRL62584</strain>
    </source>
</reference>
<organism evidence="2 3">
    <name type="scientific">Fusarium duplospermum</name>
    <dbReference type="NCBI Taxonomy" id="1325734"/>
    <lineage>
        <taxon>Eukaryota</taxon>
        <taxon>Fungi</taxon>
        <taxon>Dikarya</taxon>
        <taxon>Ascomycota</taxon>
        <taxon>Pezizomycotina</taxon>
        <taxon>Sordariomycetes</taxon>
        <taxon>Hypocreomycetidae</taxon>
        <taxon>Hypocreales</taxon>
        <taxon>Nectriaceae</taxon>
        <taxon>Fusarium</taxon>
        <taxon>Fusarium solani species complex</taxon>
    </lineage>
</organism>
<evidence type="ECO:0000259" key="1">
    <source>
        <dbReference type="Pfam" id="PF06985"/>
    </source>
</evidence>
<dbReference type="InterPro" id="IPR010730">
    <property type="entry name" value="HET"/>
</dbReference>
<dbReference type="PANTHER" id="PTHR33112">
    <property type="entry name" value="DOMAIN PROTEIN, PUTATIVE-RELATED"/>
    <property type="match status" value="1"/>
</dbReference>
<dbReference type="OrthoDB" id="3223806at2759"/>